<dbReference type="PANTHER" id="PTHR30055:SF228">
    <property type="entry name" value="TRANSCRIPTIONAL REGULATOR-RELATED"/>
    <property type="match status" value="1"/>
</dbReference>
<dbReference type="Proteomes" id="UP001198571">
    <property type="component" value="Unassembled WGS sequence"/>
</dbReference>
<evidence type="ECO:0000256" key="1">
    <source>
        <dbReference type="ARBA" id="ARBA00022491"/>
    </source>
</evidence>
<keyword evidence="4" id="KW-0804">Transcription</keyword>
<dbReference type="Gene3D" id="1.10.357.10">
    <property type="entry name" value="Tetracycline Repressor, domain 2"/>
    <property type="match status" value="1"/>
</dbReference>
<protein>
    <submittedName>
        <fullName evidence="7">TetR family transcriptional regulator C-terminal domain-containing protein</fullName>
    </submittedName>
</protein>
<dbReference type="PANTHER" id="PTHR30055">
    <property type="entry name" value="HTH-TYPE TRANSCRIPTIONAL REGULATOR RUTR"/>
    <property type="match status" value="1"/>
</dbReference>
<feature type="DNA-binding region" description="H-T-H motif" evidence="5">
    <location>
        <begin position="45"/>
        <end position="64"/>
    </location>
</feature>
<organism evidence="7 8">
    <name type="scientific">Pseudogemmobacter faecipullorum</name>
    <dbReference type="NCBI Taxonomy" id="2755041"/>
    <lineage>
        <taxon>Bacteria</taxon>
        <taxon>Pseudomonadati</taxon>
        <taxon>Pseudomonadota</taxon>
        <taxon>Alphaproteobacteria</taxon>
        <taxon>Rhodobacterales</taxon>
        <taxon>Paracoccaceae</taxon>
        <taxon>Pseudogemmobacter</taxon>
    </lineage>
</organism>
<proteinExistence type="predicted"/>
<dbReference type="InterPro" id="IPR036271">
    <property type="entry name" value="Tet_transcr_reg_TetR-rel_C_sf"/>
</dbReference>
<evidence type="ECO:0000256" key="4">
    <source>
        <dbReference type="ARBA" id="ARBA00023163"/>
    </source>
</evidence>
<evidence type="ECO:0000256" key="5">
    <source>
        <dbReference type="PROSITE-ProRule" id="PRU00335"/>
    </source>
</evidence>
<dbReference type="PROSITE" id="PS01081">
    <property type="entry name" value="HTH_TETR_1"/>
    <property type="match status" value="1"/>
</dbReference>
<keyword evidence="1" id="KW-0678">Repressor</keyword>
<dbReference type="SUPFAM" id="SSF48498">
    <property type="entry name" value="Tetracyclin repressor-like, C-terminal domain"/>
    <property type="match status" value="1"/>
</dbReference>
<gene>
    <name evidence="7" type="ORF">H0485_18655</name>
</gene>
<dbReference type="Pfam" id="PF13977">
    <property type="entry name" value="TetR_C_6"/>
    <property type="match status" value="1"/>
</dbReference>
<dbReference type="InterPro" id="IPR023772">
    <property type="entry name" value="DNA-bd_HTH_TetR-type_CS"/>
</dbReference>
<keyword evidence="2" id="KW-0805">Transcription regulation</keyword>
<evidence type="ECO:0000313" key="8">
    <source>
        <dbReference type="Proteomes" id="UP001198571"/>
    </source>
</evidence>
<sequence>MMTETPPERSAAAPRFRRYSGETRAAMLVEAGLICLARGGITAFTVDNICREAGASRGLITHHFGSKDRLLAACYAAMYDRMSASFSAAEQETPGLAGLIEANFAPEVFNAESLRVWLALWGEIATSEALRSEHRARYQDYLFRMSRAISDAADARSTRVNAHELAVLFIALSDGLWLEHGIDPTMLSREAARAACFAFFEKSLGPLR</sequence>
<dbReference type="InterPro" id="IPR050109">
    <property type="entry name" value="HTH-type_TetR-like_transc_reg"/>
</dbReference>
<keyword evidence="3 5" id="KW-0238">DNA-binding</keyword>
<dbReference type="PROSITE" id="PS50977">
    <property type="entry name" value="HTH_TETR_2"/>
    <property type="match status" value="1"/>
</dbReference>
<evidence type="ECO:0000313" key="7">
    <source>
        <dbReference type="EMBL" id="MCB5412011.1"/>
    </source>
</evidence>
<evidence type="ECO:0000256" key="3">
    <source>
        <dbReference type="ARBA" id="ARBA00023125"/>
    </source>
</evidence>
<name>A0ABS8CRI6_9RHOB</name>
<dbReference type="Pfam" id="PF00440">
    <property type="entry name" value="TetR_N"/>
    <property type="match status" value="1"/>
</dbReference>
<comment type="caution">
    <text evidence="7">The sequence shown here is derived from an EMBL/GenBank/DDBJ whole genome shotgun (WGS) entry which is preliminary data.</text>
</comment>
<evidence type="ECO:0000256" key="2">
    <source>
        <dbReference type="ARBA" id="ARBA00023015"/>
    </source>
</evidence>
<dbReference type="EMBL" id="JACDXX010000025">
    <property type="protein sequence ID" value="MCB5412011.1"/>
    <property type="molecule type" value="Genomic_DNA"/>
</dbReference>
<reference evidence="7 8" key="1">
    <citation type="submission" date="2020-07" db="EMBL/GenBank/DDBJ databases">
        <title>Pseudogemmobacter sp. nov., isolated from poultry manure in Taiwan.</title>
        <authorList>
            <person name="Lin S.-Y."/>
            <person name="Tang Y.-S."/>
            <person name="Young C.-C."/>
        </authorList>
    </citation>
    <scope>NUCLEOTIDE SEQUENCE [LARGE SCALE GENOMIC DNA]</scope>
    <source>
        <strain evidence="7 8">CC-YST710</strain>
    </source>
</reference>
<dbReference type="InterPro" id="IPR009057">
    <property type="entry name" value="Homeodomain-like_sf"/>
</dbReference>
<dbReference type="RefSeq" id="WP_226937441.1">
    <property type="nucleotide sequence ID" value="NZ_JACDXX010000025.1"/>
</dbReference>
<evidence type="ECO:0000259" key="6">
    <source>
        <dbReference type="PROSITE" id="PS50977"/>
    </source>
</evidence>
<dbReference type="SUPFAM" id="SSF46689">
    <property type="entry name" value="Homeodomain-like"/>
    <property type="match status" value="1"/>
</dbReference>
<accession>A0ABS8CRI6</accession>
<dbReference type="InterPro" id="IPR039538">
    <property type="entry name" value="BetI_C"/>
</dbReference>
<keyword evidence="8" id="KW-1185">Reference proteome</keyword>
<feature type="domain" description="HTH tetR-type" evidence="6">
    <location>
        <begin position="22"/>
        <end position="82"/>
    </location>
</feature>
<dbReference type="InterPro" id="IPR001647">
    <property type="entry name" value="HTH_TetR"/>
</dbReference>